<dbReference type="AlphaFoldDB" id="A0A918Q3A9"/>
<sequence length="74" mass="8113">MSWDQRSHAKEWILFPENVGTHLSIDETALSQGELYNVVTNKAAKGKKGSLVAMIKGTNSEVVKAILGQLSEEQ</sequence>
<evidence type="ECO:0000313" key="2">
    <source>
        <dbReference type="Proteomes" id="UP000619457"/>
    </source>
</evidence>
<proteinExistence type="predicted"/>
<organism evidence="1 2">
    <name type="scientific">Echinicola pacifica</name>
    <dbReference type="NCBI Taxonomy" id="346377"/>
    <lineage>
        <taxon>Bacteria</taxon>
        <taxon>Pseudomonadati</taxon>
        <taxon>Bacteroidota</taxon>
        <taxon>Cytophagia</taxon>
        <taxon>Cytophagales</taxon>
        <taxon>Cyclobacteriaceae</taxon>
        <taxon>Echinicola</taxon>
    </lineage>
</organism>
<reference evidence="1" key="2">
    <citation type="submission" date="2020-09" db="EMBL/GenBank/DDBJ databases">
        <authorList>
            <person name="Sun Q."/>
            <person name="Kim S."/>
        </authorList>
    </citation>
    <scope>NUCLEOTIDE SEQUENCE</scope>
    <source>
        <strain evidence="1">KCTC 12368</strain>
    </source>
</reference>
<dbReference type="EMBL" id="BMWX01000004">
    <property type="protein sequence ID" value="GGZ32380.1"/>
    <property type="molecule type" value="Genomic_DNA"/>
</dbReference>
<dbReference type="Proteomes" id="UP000619457">
    <property type="component" value="Unassembled WGS sequence"/>
</dbReference>
<accession>A0A918Q3A9</accession>
<reference evidence="1" key="1">
    <citation type="journal article" date="2014" name="Int. J. Syst. Evol. Microbiol.">
        <title>Complete genome sequence of Corynebacterium casei LMG S-19264T (=DSM 44701T), isolated from a smear-ripened cheese.</title>
        <authorList>
            <consortium name="US DOE Joint Genome Institute (JGI-PGF)"/>
            <person name="Walter F."/>
            <person name="Albersmeier A."/>
            <person name="Kalinowski J."/>
            <person name="Ruckert C."/>
        </authorList>
    </citation>
    <scope>NUCLEOTIDE SEQUENCE</scope>
    <source>
        <strain evidence="1">KCTC 12368</strain>
    </source>
</reference>
<keyword evidence="2" id="KW-1185">Reference proteome</keyword>
<name>A0A918Q3A9_9BACT</name>
<protein>
    <recommendedName>
        <fullName evidence="3">Transposase</fullName>
    </recommendedName>
</protein>
<evidence type="ECO:0008006" key="3">
    <source>
        <dbReference type="Google" id="ProtNLM"/>
    </source>
</evidence>
<dbReference type="RefSeq" id="WP_189458065.1">
    <property type="nucleotide sequence ID" value="NZ_BMWX01000004.1"/>
</dbReference>
<comment type="caution">
    <text evidence="1">The sequence shown here is derived from an EMBL/GenBank/DDBJ whole genome shotgun (WGS) entry which is preliminary data.</text>
</comment>
<gene>
    <name evidence="1" type="ORF">GCM10007049_27310</name>
</gene>
<evidence type="ECO:0000313" key="1">
    <source>
        <dbReference type="EMBL" id="GGZ32380.1"/>
    </source>
</evidence>